<feature type="signal peptide" evidence="1">
    <location>
        <begin position="1"/>
        <end position="28"/>
    </location>
</feature>
<accession>A0A920CT90</accession>
<feature type="domain" description="Copper amine oxidase-like N-terminal" evidence="2">
    <location>
        <begin position="51"/>
        <end position="145"/>
    </location>
</feature>
<proteinExistence type="predicted"/>
<sequence>MKRKALIKMGSALLACSVALSAAVPAWADRADSAADKLTFKITTGSASVWMNGKTENIAKPYLDHGTVMVPVGLFKRAFGTEVRLENSDIVKVMYGPHIVSMTIGSNTAWIDGKKVKLGAAPAIVSGTLMVPLRVVAEGIGADIAPGSMGALVVSLSPSETSVDEDDPGIDTDLGKTKIGNSYYGWTINYPSGLLLGDSERDESIVSFSDADNTYYFEVHTSDQDVKLGAEDLLDMLVENAKDAGQLVVDRGSFPQAKVPYARIIVKDADGTFWENRMYYGNDRLYEVYFADLTAANYKDLKKYTGLLDSFNIGYNPLDKTIKDLSTVKNGMRHEGNDDYGITLDVPAGWKVDNANMFYESKSGSYLKLKVSSSPRGSSLEQWSEELKTWVKESFVPDSYQIVGTSPIEVSGEKGLMNEVRYNYGDGWITEYEVMLLRDGYRYYAEYSAPEDQKGDIAKFKDLMKSINIDFKVVSGTFGTMEDDSFLISKMKTTTKQSKTFKYRIDIPQYWTANQDKFEKSTVDYQFTGGRFLITAEKAASLEAAVNQLKSYYTEAAKYQKDLKVEKTENITFAGVPAVSLTLHQIKEGIPYSARQIILQKDDIVYTISASLNDANATAAQKDAIERTLNTFALTGSK</sequence>
<reference evidence="3 4" key="1">
    <citation type="submission" date="2021-03" db="EMBL/GenBank/DDBJ databases">
        <title>Antimicrobial resistance genes in bacteria isolated from Japanese honey, and their potential for conferring macrolide and lincosamide resistance in the American foulbrood pathogen Paenibacillus larvae.</title>
        <authorList>
            <person name="Okamoto M."/>
            <person name="Kumagai M."/>
            <person name="Kanamori H."/>
            <person name="Takamatsu D."/>
        </authorList>
    </citation>
    <scope>NUCLEOTIDE SEQUENCE [LARGE SCALE GENOMIC DNA]</scope>
    <source>
        <strain evidence="3 4">J34TS1</strain>
    </source>
</reference>
<dbReference type="AlphaFoldDB" id="A0A920CT90"/>
<evidence type="ECO:0000256" key="1">
    <source>
        <dbReference type="SAM" id="SignalP"/>
    </source>
</evidence>
<dbReference type="Proteomes" id="UP000682811">
    <property type="component" value="Unassembled WGS sequence"/>
</dbReference>
<evidence type="ECO:0000313" key="4">
    <source>
        <dbReference type="Proteomes" id="UP000682811"/>
    </source>
</evidence>
<name>A0A920CT90_9BACL</name>
<protein>
    <recommendedName>
        <fullName evidence="2">Copper amine oxidase-like N-terminal domain-containing protein</fullName>
    </recommendedName>
</protein>
<gene>
    <name evidence="3" type="ORF">J34TS1_37190</name>
</gene>
<dbReference type="RefSeq" id="WP_212979541.1">
    <property type="nucleotide sequence ID" value="NZ_AP025343.1"/>
</dbReference>
<keyword evidence="1" id="KW-0732">Signal</keyword>
<dbReference type="Gene3D" id="3.30.457.10">
    <property type="entry name" value="Copper amine oxidase-like, N-terminal domain"/>
    <property type="match status" value="1"/>
</dbReference>
<organism evidence="3 4">
    <name type="scientific">Paenibacillus azoreducens</name>
    <dbReference type="NCBI Taxonomy" id="116718"/>
    <lineage>
        <taxon>Bacteria</taxon>
        <taxon>Bacillati</taxon>
        <taxon>Bacillota</taxon>
        <taxon>Bacilli</taxon>
        <taxon>Bacillales</taxon>
        <taxon>Paenibacillaceae</taxon>
        <taxon>Paenibacillus</taxon>
    </lineage>
</organism>
<dbReference type="EMBL" id="BORT01000017">
    <property type="protein sequence ID" value="GIO48954.1"/>
    <property type="molecule type" value="Genomic_DNA"/>
</dbReference>
<keyword evidence="4" id="KW-1185">Reference proteome</keyword>
<comment type="caution">
    <text evidence="3">The sequence shown here is derived from an EMBL/GenBank/DDBJ whole genome shotgun (WGS) entry which is preliminary data.</text>
</comment>
<dbReference type="InterPro" id="IPR036582">
    <property type="entry name" value="Mao_N_sf"/>
</dbReference>
<dbReference type="Pfam" id="PF07833">
    <property type="entry name" value="Cu_amine_oxidN1"/>
    <property type="match status" value="1"/>
</dbReference>
<dbReference type="SUPFAM" id="SSF55383">
    <property type="entry name" value="Copper amine oxidase, domain N"/>
    <property type="match status" value="1"/>
</dbReference>
<dbReference type="InterPro" id="IPR012854">
    <property type="entry name" value="Cu_amine_oxidase-like_N"/>
</dbReference>
<evidence type="ECO:0000313" key="3">
    <source>
        <dbReference type="EMBL" id="GIO48954.1"/>
    </source>
</evidence>
<dbReference type="Gene3D" id="3.40.1000.10">
    <property type="entry name" value="Mog1/PsbP, alpha/beta/alpha sandwich"/>
    <property type="match status" value="2"/>
</dbReference>
<evidence type="ECO:0000259" key="2">
    <source>
        <dbReference type="Pfam" id="PF07833"/>
    </source>
</evidence>
<feature type="chain" id="PRO_5037001046" description="Copper amine oxidase-like N-terminal domain-containing protein" evidence="1">
    <location>
        <begin position="29"/>
        <end position="638"/>
    </location>
</feature>